<organism evidence="2">
    <name type="scientific">Bactrocera dorsalis</name>
    <name type="common">Oriental fruit fly</name>
    <name type="synonym">Dacus dorsalis</name>
    <dbReference type="NCBI Taxonomy" id="27457"/>
    <lineage>
        <taxon>Eukaryota</taxon>
        <taxon>Metazoa</taxon>
        <taxon>Ecdysozoa</taxon>
        <taxon>Arthropoda</taxon>
        <taxon>Hexapoda</taxon>
        <taxon>Insecta</taxon>
        <taxon>Pterygota</taxon>
        <taxon>Neoptera</taxon>
        <taxon>Endopterygota</taxon>
        <taxon>Diptera</taxon>
        <taxon>Brachycera</taxon>
        <taxon>Muscomorpha</taxon>
        <taxon>Tephritoidea</taxon>
        <taxon>Tephritidae</taxon>
        <taxon>Bactrocera</taxon>
        <taxon>Bactrocera</taxon>
    </lineage>
</organism>
<evidence type="ECO:0000256" key="1">
    <source>
        <dbReference type="SAM" id="MobiDB-lite"/>
    </source>
</evidence>
<evidence type="ECO:0000313" key="2">
    <source>
        <dbReference type="EMBL" id="JAC58559.1"/>
    </source>
</evidence>
<proteinExistence type="predicted"/>
<reference evidence="2" key="1">
    <citation type="journal article" date="2014" name="BMC Genomics">
        <title>Characterizing the developmental transcriptome of the oriental fruit fly, Bactrocera dorsalis (Diptera: Tephritidae) through comparative genomic analysis with Drosophila melanogaster utilizing modENCODE datasets.</title>
        <authorList>
            <person name="Geib S.M."/>
            <person name="Calla B."/>
            <person name="Hall B."/>
            <person name="Hou S."/>
            <person name="Manoukis N.C."/>
        </authorList>
    </citation>
    <scope>NUCLEOTIDE SEQUENCE</scope>
    <source>
        <strain evidence="2">Punador</strain>
    </source>
</reference>
<protein>
    <submittedName>
        <fullName evidence="2">Uncharacterized protein</fullName>
    </submittedName>
</protein>
<accession>A0A034WV92</accession>
<dbReference type="EMBL" id="GAKP01000393">
    <property type="protein sequence ID" value="JAC58559.1"/>
    <property type="molecule type" value="Transcribed_RNA"/>
</dbReference>
<feature type="non-terminal residue" evidence="2">
    <location>
        <position position="1"/>
    </location>
</feature>
<dbReference type="AlphaFoldDB" id="A0A034WV92"/>
<feature type="region of interest" description="Disordered" evidence="1">
    <location>
        <begin position="1"/>
        <end position="33"/>
    </location>
</feature>
<name>A0A034WV92_BACDO</name>
<sequence>SECSCGYEASSEYSEDDIESSSGGSIYTPDHNNIMERYVPTPISSRKRIRSRRLDFNDMNMASDRVDIAVEESENDEPEPKRAAVTKWIDDMEQLFDLRSGVDDEE</sequence>